<dbReference type="Proteomes" id="UP001152876">
    <property type="component" value="Unassembled WGS sequence"/>
</dbReference>
<feature type="domain" description="N-acetyltransferase" evidence="1">
    <location>
        <begin position="33"/>
        <end position="179"/>
    </location>
</feature>
<dbReference type="GO" id="GO:0016747">
    <property type="term" value="F:acyltransferase activity, transferring groups other than amino-acyl groups"/>
    <property type="evidence" value="ECO:0007669"/>
    <property type="project" value="InterPro"/>
</dbReference>
<dbReference type="Gene3D" id="3.40.630.30">
    <property type="match status" value="1"/>
</dbReference>
<dbReference type="InterPro" id="IPR000182">
    <property type="entry name" value="GNAT_dom"/>
</dbReference>
<evidence type="ECO:0000259" key="1">
    <source>
        <dbReference type="PROSITE" id="PS51186"/>
    </source>
</evidence>
<keyword evidence="3" id="KW-1185">Reference proteome</keyword>
<protein>
    <submittedName>
        <fullName evidence="2">N-acetyltransferase GCN5</fullName>
    </submittedName>
</protein>
<accession>A0A9X4NQD0</accession>
<dbReference type="AlphaFoldDB" id="A0A9X4NQD0"/>
<name>A0A9X4NQD0_9BURK</name>
<comment type="caution">
    <text evidence="2">The sequence shown here is derived from an EMBL/GenBank/DDBJ whole genome shotgun (WGS) entry which is preliminary data.</text>
</comment>
<dbReference type="RefSeq" id="WP_245638086.1">
    <property type="nucleotide sequence ID" value="NZ_AOGK01000003.1"/>
</dbReference>
<dbReference type="InterPro" id="IPR016181">
    <property type="entry name" value="Acyl_CoA_acyltransferase"/>
</dbReference>
<dbReference type="CDD" id="cd04301">
    <property type="entry name" value="NAT_SF"/>
    <property type="match status" value="1"/>
</dbReference>
<proteinExistence type="predicted"/>
<dbReference type="PROSITE" id="PS51186">
    <property type="entry name" value="GNAT"/>
    <property type="match status" value="1"/>
</dbReference>
<sequence length="179" mass="19367">MRWRCLPFDALLPRTLYALLQLRSAVFVVEQACAFQDLDGADADCMHVLGEAVAPTLPAARGSLPPEGAHFALGRPGGETSGPDGQPQLLAYTRLVPAGLKYPEASIGRVVTAPSTRGSGMGHALMAESIRMLHSLWGVQPIRIGAQAHLERFYNAHGFVSDDKPYIEDGIPHIEMLRK</sequence>
<dbReference type="Pfam" id="PF13673">
    <property type="entry name" value="Acetyltransf_10"/>
    <property type="match status" value="1"/>
</dbReference>
<evidence type="ECO:0000313" key="2">
    <source>
        <dbReference type="EMBL" id="MDG5974639.1"/>
    </source>
</evidence>
<gene>
    <name evidence="2" type="ORF">H010_05202</name>
</gene>
<dbReference type="SUPFAM" id="SSF55729">
    <property type="entry name" value="Acyl-CoA N-acyltransferases (Nat)"/>
    <property type="match status" value="1"/>
</dbReference>
<evidence type="ECO:0000313" key="3">
    <source>
        <dbReference type="Proteomes" id="UP001152876"/>
    </source>
</evidence>
<dbReference type="EMBL" id="AOGK01000003">
    <property type="protein sequence ID" value="MDG5974639.1"/>
    <property type="molecule type" value="Genomic_DNA"/>
</dbReference>
<organism evidence="2 3">
    <name type="scientific">Hydrogenophaga taeniospiralis CCUG 15921</name>
    <dbReference type="NCBI Taxonomy" id="1281780"/>
    <lineage>
        <taxon>Bacteria</taxon>
        <taxon>Pseudomonadati</taxon>
        <taxon>Pseudomonadota</taxon>
        <taxon>Betaproteobacteria</taxon>
        <taxon>Burkholderiales</taxon>
        <taxon>Comamonadaceae</taxon>
        <taxon>Hydrogenophaga</taxon>
    </lineage>
</organism>
<reference evidence="2" key="1">
    <citation type="submission" date="2013-01" db="EMBL/GenBank/DDBJ databases">
        <title>Genome draft of Hydrogenophaga taeniospiralis 2K1.</title>
        <authorList>
            <person name="Gomila M."/>
            <person name="Lalucat J."/>
        </authorList>
    </citation>
    <scope>NUCLEOTIDE SEQUENCE</scope>
    <source>
        <strain evidence="2">CCUG 15921</strain>
    </source>
</reference>